<feature type="transmembrane region" description="Helical" evidence="7">
    <location>
        <begin position="268"/>
        <end position="292"/>
    </location>
</feature>
<evidence type="ECO:0000313" key="10">
    <source>
        <dbReference type="Proteomes" id="UP001328107"/>
    </source>
</evidence>
<dbReference type="InterPro" id="IPR017452">
    <property type="entry name" value="GPCR_Rhodpsn_7TM"/>
</dbReference>
<dbReference type="Pfam" id="PF00001">
    <property type="entry name" value="7tm_1"/>
    <property type="match status" value="1"/>
</dbReference>
<keyword evidence="5" id="KW-0297">G-protein coupled receptor</keyword>
<feature type="compositionally biased region" description="Basic and acidic residues" evidence="6">
    <location>
        <begin position="423"/>
        <end position="433"/>
    </location>
</feature>
<dbReference type="PANTHER" id="PTHR47760:SF2">
    <property type="entry name" value="G-PROTEIN COUPLED RECEPTOR B0563.6-RELATED"/>
    <property type="match status" value="1"/>
</dbReference>
<keyword evidence="2 5" id="KW-0812">Transmembrane</keyword>
<dbReference type="PROSITE" id="PS50262">
    <property type="entry name" value="G_PROTEIN_RECEP_F1_2"/>
    <property type="match status" value="1"/>
</dbReference>
<evidence type="ECO:0000313" key="9">
    <source>
        <dbReference type="EMBL" id="GMR30035.1"/>
    </source>
</evidence>
<dbReference type="PANTHER" id="PTHR47760">
    <property type="entry name" value="G-PROTEIN COUPLED RECEPTOR B0563.6-LIKE PROTEIN-RELATED"/>
    <property type="match status" value="1"/>
</dbReference>
<dbReference type="Gene3D" id="1.20.1070.10">
    <property type="entry name" value="Rhodopsin 7-helix transmembrane proteins"/>
    <property type="match status" value="1"/>
</dbReference>
<protein>
    <recommendedName>
        <fullName evidence="8">G-protein coupled receptors family 1 profile domain-containing protein</fullName>
    </recommendedName>
</protein>
<keyword evidence="4 7" id="KW-0472">Membrane</keyword>
<dbReference type="PRINTS" id="PR00237">
    <property type="entry name" value="GPCRRHODOPSN"/>
</dbReference>
<dbReference type="SMART" id="SM01381">
    <property type="entry name" value="7TM_GPCR_Srsx"/>
    <property type="match status" value="1"/>
</dbReference>
<evidence type="ECO:0000259" key="8">
    <source>
        <dbReference type="PROSITE" id="PS50262"/>
    </source>
</evidence>
<comment type="similarity">
    <text evidence="5">Belongs to the G-protein coupled receptor 1 family.</text>
</comment>
<dbReference type="InterPro" id="IPR053093">
    <property type="entry name" value="GPCR-like"/>
</dbReference>
<evidence type="ECO:0000256" key="7">
    <source>
        <dbReference type="SAM" id="Phobius"/>
    </source>
</evidence>
<feature type="region of interest" description="Disordered" evidence="6">
    <location>
        <begin position="420"/>
        <end position="442"/>
    </location>
</feature>
<evidence type="ECO:0000256" key="4">
    <source>
        <dbReference type="ARBA" id="ARBA00023136"/>
    </source>
</evidence>
<sequence>SLLQMHNSSAGSGAAAAAVAAATAASRVDAGATAFNVNVIAYAYVLPCVCIFGIVGNITNLVVLASRRLRAVSYMYLRALAVADLLCMMFVLIFVICDISEKKWQSDVTDNAIFRVYRVHFMLTLINWALGTGTYIVVALSLERFVSIVFPMHFRQWNSPNRAAKAIVIAYIVPAFLYMPYGYTRYQGLDKFDNVTNTSRWMAVDHDISKTAPWNVYKWCREVLLRFAPILILSLLNIKIMMAFRKRQLMFKKLTKKKEHTNTKDDTLIYMLAGTSVMFFICNIPAALNLLFIDEVRKRSFDYQIFRAVANILEITNHASQFYVFCACSSDYRTTFLLKFPCFKKAYSRGTLRTIVKRTQSIITRDRPTTSDELVNATGQKVASGTTAGGGGGGRPLPGQVRIADVDADTVDVRLASCEEMDEARSSDERESEQALLRHQIITTPHAGTSTFL</sequence>
<dbReference type="GO" id="GO:0016020">
    <property type="term" value="C:membrane"/>
    <property type="evidence" value="ECO:0007669"/>
    <property type="project" value="UniProtKB-SubCell"/>
</dbReference>
<gene>
    <name evidence="9" type="ORF">PMAYCL1PPCAC_00230</name>
</gene>
<evidence type="ECO:0000256" key="3">
    <source>
        <dbReference type="ARBA" id="ARBA00022989"/>
    </source>
</evidence>
<feature type="transmembrane region" description="Helical" evidence="7">
    <location>
        <begin position="40"/>
        <end position="63"/>
    </location>
</feature>
<name>A0AAN5C475_9BILA</name>
<dbReference type="CDD" id="cd14978">
    <property type="entry name" value="7tmA_FMRFamide_R-like"/>
    <property type="match status" value="1"/>
</dbReference>
<keyword evidence="3 7" id="KW-1133">Transmembrane helix</keyword>
<keyword evidence="5" id="KW-0675">Receptor</keyword>
<dbReference type="InterPro" id="IPR000276">
    <property type="entry name" value="GPCR_Rhodpsn"/>
</dbReference>
<dbReference type="SUPFAM" id="SSF81321">
    <property type="entry name" value="Family A G protein-coupled receptor-like"/>
    <property type="match status" value="1"/>
</dbReference>
<dbReference type="AlphaFoldDB" id="A0AAN5C475"/>
<feature type="transmembrane region" description="Helical" evidence="7">
    <location>
        <begin position="223"/>
        <end position="244"/>
    </location>
</feature>
<dbReference type="EMBL" id="BTRK01000001">
    <property type="protein sequence ID" value="GMR30035.1"/>
    <property type="molecule type" value="Genomic_DNA"/>
</dbReference>
<feature type="domain" description="G-protein coupled receptors family 1 profile" evidence="8">
    <location>
        <begin position="56"/>
        <end position="325"/>
    </location>
</feature>
<evidence type="ECO:0000256" key="6">
    <source>
        <dbReference type="SAM" id="MobiDB-lite"/>
    </source>
</evidence>
<dbReference type="GO" id="GO:0004930">
    <property type="term" value="F:G protein-coupled receptor activity"/>
    <property type="evidence" value="ECO:0007669"/>
    <property type="project" value="UniProtKB-KW"/>
</dbReference>
<comment type="subcellular location">
    <subcellularLocation>
        <location evidence="1">Membrane</location>
    </subcellularLocation>
</comment>
<evidence type="ECO:0000256" key="2">
    <source>
        <dbReference type="ARBA" id="ARBA00022692"/>
    </source>
</evidence>
<feature type="transmembrane region" description="Helical" evidence="7">
    <location>
        <begin position="75"/>
        <end position="96"/>
    </location>
</feature>
<feature type="transmembrane region" description="Helical" evidence="7">
    <location>
        <begin position="116"/>
        <end position="142"/>
    </location>
</feature>
<organism evidence="9 10">
    <name type="scientific">Pristionchus mayeri</name>
    <dbReference type="NCBI Taxonomy" id="1317129"/>
    <lineage>
        <taxon>Eukaryota</taxon>
        <taxon>Metazoa</taxon>
        <taxon>Ecdysozoa</taxon>
        <taxon>Nematoda</taxon>
        <taxon>Chromadorea</taxon>
        <taxon>Rhabditida</taxon>
        <taxon>Rhabditina</taxon>
        <taxon>Diplogasteromorpha</taxon>
        <taxon>Diplogasteroidea</taxon>
        <taxon>Neodiplogasteridae</taxon>
        <taxon>Pristionchus</taxon>
    </lineage>
</organism>
<dbReference type="PROSITE" id="PS00237">
    <property type="entry name" value="G_PROTEIN_RECEP_F1_1"/>
    <property type="match status" value="1"/>
</dbReference>
<accession>A0AAN5C475</accession>
<keyword evidence="10" id="KW-1185">Reference proteome</keyword>
<feature type="non-terminal residue" evidence="9">
    <location>
        <position position="1"/>
    </location>
</feature>
<evidence type="ECO:0000256" key="5">
    <source>
        <dbReference type="RuleBase" id="RU000688"/>
    </source>
</evidence>
<reference evidence="10" key="1">
    <citation type="submission" date="2022-10" db="EMBL/GenBank/DDBJ databases">
        <title>Genome assembly of Pristionchus species.</title>
        <authorList>
            <person name="Yoshida K."/>
            <person name="Sommer R.J."/>
        </authorList>
    </citation>
    <scope>NUCLEOTIDE SEQUENCE [LARGE SCALE GENOMIC DNA]</scope>
    <source>
        <strain evidence="10">RS5460</strain>
    </source>
</reference>
<feature type="transmembrane region" description="Helical" evidence="7">
    <location>
        <begin position="163"/>
        <end position="181"/>
    </location>
</feature>
<comment type="caution">
    <text evidence="9">The sequence shown here is derived from an EMBL/GenBank/DDBJ whole genome shotgun (WGS) entry which is preliminary data.</text>
</comment>
<evidence type="ECO:0000256" key="1">
    <source>
        <dbReference type="ARBA" id="ARBA00004370"/>
    </source>
</evidence>
<dbReference type="Proteomes" id="UP001328107">
    <property type="component" value="Unassembled WGS sequence"/>
</dbReference>
<keyword evidence="5" id="KW-0807">Transducer</keyword>
<proteinExistence type="inferred from homology"/>